<dbReference type="SMART" id="SM01057">
    <property type="entry name" value="Carb_anhydrase"/>
    <property type="match status" value="1"/>
</dbReference>
<dbReference type="EC" id="4.2.1.1" evidence="2"/>
<dbReference type="Pfam" id="PF00194">
    <property type="entry name" value="Carb_anhydrase"/>
    <property type="match status" value="1"/>
</dbReference>
<keyword evidence="5 9" id="KW-0456">Lyase</keyword>
<evidence type="ECO:0000256" key="6">
    <source>
        <dbReference type="ARBA" id="ARBA00048348"/>
    </source>
</evidence>
<evidence type="ECO:0000313" key="9">
    <source>
        <dbReference type="EMBL" id="CAG9183773.1"/>
    </source>
</evidence>
<reference evidence="9 10" key="1">
    <citation type="submission" date="2021-08" db="EMBL/GenBank/DDBJ databases">
        <authorList>
            <person name="Peeters C."/>
        </authorList>
    </citation>
    <scope>NUCLEOTIDE SEQUENCE [LARGE SCALE GENOMIC DNA]</scope>
    <source>
        <strain evidence="9 10">LMG 23992</strain>
    </source>
</reference>
<protein>
    <recommendedName>
        <fullName evidence="2">carbonic anhydrase</fullName>
        <ecNumber evidence="2">4.2.1.1</ecNumber>
    </recommendedName>
</protein>
<feature type="signal peptide" evidence="7">
    <location>
        <begin position="1"/>
        <end position="21"/>
    </location>
</feature>
<accession>A0ABM8XTU8</accession>
<dbReference type="CDD" id="cd03124">
    <property type="entry name" value="alpha_CA_prokaryotic_like"/>
    <property type="match status" value="1"/>
</dbReference>
<feature type="domain" description="Alpha-carbonic anhydrase" evidence="8">
    <location>
        <begin position="25"/>
        <end position="249"/>
    </location>
</feature>
<evidence type="ECO:0000256" key="2">
    <source>
        <dbReference type="ARBA" id="ARBA00012925"/>
    </source>
</evidence>
<evidence type="ECO:0000313" key="10">
    <source>
        <dbReference type="Proteomes" id="UP000727654"/>
    </source>
</evidence>
<dbReference type="InterPro" id="IPR041891">
    <property type="entry name" value="Alpha_CA_prokaryot-like"/>
</dbReference>
<evidence type="ECO:0000256" key="1">
    <source>
        <dbReference type="ARBA" id="ARBA00010718"/>
    </source>
</evidence>
<comment type="catalytic activity">
    <reaction evidence="6">
        <text>hydrogencarbonate + H(+) = CO2 + H2O</text>
        <dbReference type="Rhea" id="RHEA:10748"/>
        <dbReference type="ChEBI" id="CHEBI:15377"/>
        <dbReference type="ChEBI" id="CHEBI:15378"/>
        <dbReference type="ChEBI" id="CHEBI:16526"/>
        <dbReference type="ChEBI" id="CHEBI:17544"/>
        <dbReference type="EC" id="4.2.1.1"/>
    </reaction>
</comment>
<keyword evidence="7" id="KW-0732">Signal</keyword>
<dbReference type="InterPro" id="IPR001148">
    <property type="entry name" value="CA_dom"/>
</dbReference>
<dbReference type="GO" id="GO:0004089">
    <property type="term" value="F:carbonate dehydratase activity"/>
    <property type="evidence" value="ECO:0007669"/>
    <property type="project" value="UniProtKB-EC"/>
</dbReference>
<comment type="similarity">
    <text evidence="1">Belongs to the alpha-carbonic anhydrase family.</text>
</comment>
<evidence type="ECO:0000256" key="5">
    <source>
        <dbReference type="ARBA" id="ARBA00023239"/>
    </source>
</evidence>
<dbReference type="InterPro" id="IPR036398">
    <property type="entry name" value="CA_dom_sf"/>
</dbReference>
<proteinExistence type="inferred from homology"/>
<comment type="caution">
    <text evidence="9">The sequence shown here is derived from an EMBL/GenBank/DDBJ whole genome shotgun (WGS) entry which is preliminary data.</text>
</comment>
<organism evidence="9 10">
    <name type="scientific">Cupriavidus laharis</name>
    <dbReference type="NCBI Taxonomy" id="151654"/>
    <lineage>
        <taxon>Bacteria</taxon>
        <taxon>Pseudomonadati</taxon>
        <taxon>Pseudomonadota</taxon>
        <taxon>Betaproteobacteria</taxon>
        <taxon>Burkholderiales</taxon>
        <taxon>Burkholderiaceae</taxon>
        <taxon>Cupriavidus</taxon>
    </lineage>
</organism>
<dbReference type="Gene3D" id="3.10.200.10">
    <property type="entry name" value="Alpha carbonic anhydrase"/>
    <property type="match status" value="1"/>
</dbReference>
<evidence type="ECO:0000256" key="4">
    <source>
        <dbReference type="ARBA" id="ARBA00022833"/>
    </source>
</evidence>
<keyword evidence="3" id="KW-0479">Metal-binding</keyword>
<keyword evidence="10" id="KW-1185">Reference proteome</keyword>
<dbReference type="PANTHER" id="PTHR18952">
    <property type="entry name" value="CARBONIC ANHYDRASE"/>
    <property type="match status" value="1"/>
</dbReference>
<sequence>MKTRIATAALGTLLFTAFANASEPPHWTYQGKTGTSHWAGLEADYAVCGTGQRQSPINIETRKVTGTTAQPIGVSYAPARAEVINNGHTVQVEPANGGTLTIDGVEYKLAQFHFHTPSEERIDGKSYPLVAHLVHKSAEGKLAVIAVLFRTGKSNAALRPVFASLPARAGDKHAMGGTINVGDLLPGSRDNYTFIGSLTTPPCSEDVRWVVMKTPVSVSSAQLAAFRKLYRMNARPVQAVNGREVLVGR</sequence>
<evidence type="ECO:0000256" key="3">
    <source>
        <dbReference type="ARBA" id="ARBA00022723"/>
    </source>
</evidence>
<evidence type="ECO:0000259" key="8">
    <source>
        <dbReference type="PROSITE" id="PS51144"/>
    </source>
</evidence>
<keyword evidence="4" id="KW-0862">Zinc</keyword>
<dbReference type="PROSITE" id="PS51144">
    <property type="entry name" value="ALPHA_CA_2"/>
    <property type="match status" value="1"/>
</dbReference>
<dbReference type="PANTHER" id="PTHR18952:SF265">
    <property type="entry name" value="CARBONIC ANHYDRASE"/>
    <property type="match status" value="1"/>
</dbReference>
<name>A0ABM8XTU8_9BURK</name>
<evidence type="ECO:0000256" key="7">
    <source>
        <dbReference type="SAM" id="SignalP"/>
    </source>
</evidence>
<gene>
    <name evidence="9" type="primary">cah</name>
    <name evidence="9" type="ORF">LMG23992_05078</name>
</gene>
<dbReference type="InterPro" id="IPR023561">
    <property type="entry name" value="Carbonic_anhydrase_a-class"/>
</dbReference>
<dbReference type="RefSeq" id="WP_224082523.1">
    <property type="nucleotide sequence ID" value="NZ_CAJZAI010000021.1"/>
</dbReference>
<dbReference type="Proteomes" id="UP000727654">
    <property type="component" value="Unassembled WGS sequence"/>
</dbReference>
<dbReference type="SUPFAM" id="SSF51069">
    <property type="entry name" value="Carbonic anhydrase"/>
    <property type="match status" value="1"/>
</dbReference>
<feature type="chain" id="PRO_5045352965" description="carbonic anhydrase" evidence="7">
    <location>
        <begin position="22"/>
        <end position="249"/>
    </location>
</feature>
<dbReference type="EMBL" id="CAJZAI010000021">
    <property type="protein sequence ID" value="CAG9183773.1"/>
    <property type="molecule type" value="Genomic_DNA"/>
</dbReference>